<keyword evidence="4 8" id="KW-0547">Nucleotide-binding</keyword>
<evidence type="ECO:0000256" key="7">
    <source>
        <dbReference type="ARBA" id="ARBA00022842"/>
    </source>
</evidence>
<feature type="binding site" evidence="8">
    <location>
        <position position="116"/>
    </location>
    <ligand>
        <name>Mg(2+)</name>
        <dbReference type="ChEBI" id="CHEBI:18420"/>
    </ligand>
</feature>
<feature type="binding site" evidence="8">
    <location>
        <begin position="13"/>
        <end position="18"/>
    </location>
    <ligand>
        <name>ATP</name>
        <dbReference type="ChEBI" id="CHEBI:30616"/>
    </ligand>
</feature>
<protein>
    <recommendedName>
        <fullName evidence="8">ATP-dependent dethiobiotin synthetase BioD</fullName>
        <ecNumber evidence="8">6.3.3.3</ecNumber>
    </recommendedName>
    <alternativeName>
        <fullName evidence="8">DTB synthetase</fullName>
        <shortName evidence="8">DTBS</shortName>
    </alternativeName>
    <alternativeName>
        <fullName evidence="8">Dethiobiotin synthase</fullName>
    </alternativeName>
</protein>
<organism evidence="9 10">
    <name type="scientific">Beggiatoa leptomitoformis</name>
    <dbReference type="NCBI Taxonomy" id="288004"/>
    <lineage>
        <taxon>Bacteria</taxon>
        <taxon>Pseudomonadati</taxon>
        <taxon>Pseudomonadota</taxon>
        <taxon>Gammaproteobacteria</taxon>
        <taxon>Thiotrichales</taxon>
        <taxon>Thiotrichaceae</taxon>
        <taxon>Beggiatoa</taxon>
    </lineage>
</organism>
<dbReference type="EMBL" id="CP018889">
    <property type="protein sequence ID" value="AUI68199.1"/>
    <property type="molecule type" value="Genomic_DNA"/>
</dbReference>
<evidence type="ECO:0000256" key="6">
    <source>
        <dbReference type="ARBA" id="ARBA00022840"/>
    </source>
</evidence>
<dbReference type="OrthoDB" id="9802097at2"/>
<name>A0A2N9YCK3_9GAMM</name>
<feature type="binding site" evidence="8">
    <location>
        <begin position="116"/>
        <end position="119"/>
    </location>
    <ligand>
        <name>ATP</name>
        <dbReference type="ChEBI" id="CHEBI:30616"/>
    </ligand>
</feature>
<evidence type="ECO:0000313" key="10">
    <source>
        <dbReference type="Proteomes" id="UP000234271"/>
    </source>
</evidence>
<gene>
    <name evidence="8 9" type="primary">bioD</name>
    <name evidence="9" type="ORF">BLE401_05450</name>
</gene>
<keyword evidence="5 8" id="KW-0093">Biotin biosynthesis</keyword>
<keyword evidence="2 8" id="KW-0436">Ligase</keyword>
<comment type="function">
    <text evidence="8">Catalyzes a mechanistically unusual reaction, the ATP-dependent insertion of CO2 between the N7 and N8 nitrogen atoms of 7,8-diaminopelargonic acid (DAPA, also called 7,8-diammoniononanoate) to form a ureido ring.</text>
</comment>
<dbReference type="InterPro" id="IPR004472">
    <property type="entry name" value="DTB_synth_BioD"/>
</dbReference>
<comment type="subunit">
    <text evidence="8">Homodimer.</text>
</comment>
<proteinExistence type="inferred from homology"/>
<evidence type="ECO:0000256" key="5">
    <source>
        <dbReference type="ARBA" id="ARBA00022756"/>
    </source>
</evidence>
<feature type="binding site" evidence="8">
    <location>
        <position position="55"/>
    </location>
    <ligand>
        <name>Mg(2+)</name>
        <dbReference type="ChEBI" id="CHEBI:18420"/>
    </ligand>
</feature>
<evidence type="ECO:0000256" key="1">
    <source>
        <dbReference type="ARBA" id="ARBA00022490"/>
    </source>
</evidence>
<keyword evidence="3 8" id="KW-0479">Metal-binding</keyword>
<dbReference type="HAMAP" id="MF_00336">
    <property type="entry name" value="BioD"/>
    <property type="match status" value="1"/>
</dbReference>
<dbReference type="GO" id="GO:0042803">
    <property type="term" value="F:protein homodimerization activity"/>
    <property type="evidence" value="ECO:0007669"/>
    <property type="project" value="UniProtKB-ARBA"/>
</dbReference>
<dbReference type="EC" id="6.3.3.3" evidence="8"/>
<dbReference type="InterPro" id="IPR027417">
    <property type="entry name" value="P-loop_NTPase"/>
</dbReference>
<evidence type="ECO:0000256" key="4">
    <source>
        <dbReference type="ARBA" id="ARBA00022741"/>
    </source>
</evidence>
<keyword evidence="10" id="KW-1185">Reference proteome</keyword>
<dbReference type="SUPFAM" id="SSF52540">
    <property type="entry name" value="P-loop containing nucleoside triphosphate hydrolases"/>
    <property type="match status" value="1"/>
</dbReference>
<dbReference type="GO" id="GO:0009102">
    <property type="term" value="P:biotin biosynthetic process"/>
    <property type="evidence" value="ECO:0007669"/>
    <property type="project" value="UniProtKB-UniRule"/>
</dbReference>
<comment type="catalytic activity">
    <reaction evidence="8">
        <text>(7R,8S)-7,8-diammoniononanoate + CO2 + ATP = (4R,5S)-dethiobiotin + ADP + phosphate + 3 H(+)</text>
        <dbReference type="Rhea" id="RHEA:15805"/>
        <dbReference type="ChEBI" id="CHEBI:15378"/>
        <dbReference type="ChEBI" id="CHEBI:16526"/>
        <dbReference type="ChEBI" id="CHEBI:30616"/>
        <dbReference type="ChEBI" id="CHEBI:43474"/>
        <dbReference type="ChEBI" id="CHEBI:149469"/>
        <dbReference type="ChEBI" id="CHEBI:149473"/>
        <dbReference type="ChEBI" id="CHEBI:456216"/>
        <dbReference type="EC" id="6.3.3.3"/>
    </reaction>
</comment>
<comment type="similarity">
    <text evidence="8">Belongs to the dethiobiotin synthetase family.</text>
</comment>
<dbReference type="PIRSF" id="PIRSF006755">
    <property type="entry name" value="DTB_synth"/>
    <property type="match status" value="1"/>
</dbReference>
<evidence type="ECO:0000256" key="2">
    <source>
        <dbReference type="ARBA" id="ARBA00022598"/>
    </source>
</evidence>
<dbReference type="GO" id="GO:0005524">
    <property type="term" value="F:ATP binding"/>
    <property type="evidence" value="ECO:0007669"/>
    <property type="project" value="UniProtKB-UniRule"/>
</dbReference>
<feature type="binding site" evidence="8">
    <location>
        <position position="42"/>
    </location>
    <ligand>
        <name>substrate</name>
    </ligand>
</feature>
<feature type="binding site" evidence="8">
    <location>
        <position position="17"/>
    </location>
    <ligand>
        <name>Mg(2+)</name>
        <dbReference type="ChEBI" id="CHEBI:18420"/>
    </ligand>
</feature>
<dbReference type="UniPathway" id="UPA00078">
    <property type="reaction ID" value="UER00161"/>
</dbReference>
<feature type="binding site" evidence="8">
    <location>
        <position position="55"/>
    </location>
    <ligand>
        <name>ATP</name>
        <dbReference type="ChEBI" id="CHEBI:30616"/>
    </ligand>
</feature>
<evidence type="ECO:0000313" key="9">
    <source>
        <dbReference type="EMBL" id="AUI68199.1"/>
    </source>
</evidence>
<dbReference type="Pfam" id="PF13500">
    <property type="entry name" value="AAA_26"/>
    <property type="match status" value="1"/>
</dbReference>
<feature type="active site" evidence="8">
    <location>
        <position position="38"/>
    </location>
</feature>
<accession>A0A2N9YCK3</accession>
<dbReference type="PANTHER" id="PTHR43210">
    <property type="entry name" value="DETHIOBIOTIN SYNTHETASE"/>
    <property type="match status" value="1"/>
</dbReference>
<dbReference type="Gene3D" id="3.40.50.300">
    <property type="entry name" value="P-loop containing nucleotide triphosphate hydrolases"/>
    <property type="match status" value="1"/>
</dbReference>
<keyword evidence="6 8" id="KW-0067">ATP-binding</keyword>
<comment type="cofactor">
    <cofactor evidence="8">
        <name>Mg(2+)</name>
        <dbReference type="ChEBI" id="CHEBI:18420"/>
    </cofactor>
</comment>
<evidence type="ECO:0000256" key="8">
    <source>
        <dbReference type="HAMAP-Rule" id="MF_00336"/>
    </source>
</evidence>
<feature type="binding site" evidence="8">
    <location>
        <begin position="176"/>
        <end position="177"/>
    </location>
    <ligand>
        <name>ATP</name>
        <dbReference type="ChEBI" id="CHEBI:30616"/>
    </ligand>
</feature>
<sequence length="230" mass="25174">MKKPLIITGTDTDIGKTYCTLKIINLLKQEGLQVASMKPVATGCTISSAGLRNHDALQLQRAANIQLPYEWVNPYAFEPPIAPHIAANIVCQEIDIEHIYVNYLKVAQQADIVVIEGIGGWCVPFNPLDSLKDLALYLGGQVILVVGLRLGCINHALLTAERIQQDGLPLIGWIANHIDPQFTAQTTVLSLRERINAPLLASIPYQAHAQPAEAIMFSELLMKTIHSVAL</sequence>
<keyword evidence="7 8" id="KW-0460">Magnesium</keyword>
<dbReference type="AlphaFoldDB" id="A0A2N9YCK3"/>
<dbReference type="CDD" id="cd03109">
    <property type="entry name" value="DTBS"/>
    <property type="match status" value="1"/>
</dbReference>
<dbReference type="GO" id="GO:0004141">
    <property type="term" value="F:dethiobiotin synthase activity"/>
    <property type="evidence" value="ECO:0007669"/>
    <property type="project" value="UniProtKB-UniRule"/>
</dbReference>
<evidence type="ECO:0000256" key="3">
    <source>
        <dbReference type="ARBA" id="ARBA00022723"/>
    </source>
</evidence>
<dbReference type="GO" id="GO:0005829">
    <property type="term" value="C:cytosol"/>
    <property type="evidence" value="ECO:0007669"/>
    <property type="project" value="TreeGrafter"/>
</dbReference>
<comment type="subcellular location">
    <subcellularLocation>
        <location evidence="8">Cytoplasm</location>
    </subcellularLocation>
</comment>
<dbReference type="NCBIfam" id="TIGR00347">
    <property type="entry name" value="bioD"/>
    <property type="match status" value="1"/>
</dbReference>
<dbReference type="STRING" id="288004.AL038_00595"/>
<comment type="pathway">
    <text evidence="8">Cofactor biosynthesis; biotin biosynthesis; biotin from 7,8-diaminononanoate: step 1/2.</text>
</comment>
<comment type="caution">
    <text evidence="8">Lacks conserved residue(s) required for the propagation of feature annotation.</text>
</comment>
<dbReference type="KEGG" id="blep:AL038_00595"/>
<dbReference type="PANTHER" id="PTHR43210:SF5">
    <property type="entry name" value="DETHIOBIOTIN SYNTHETASE"/>
    <property type="match status" value="1"/>
</dbReference>
<keyword evidence="1 8" id="KW-0963">Cytoplasm</keyword>
<dbReference type="GO" id="GO:0000287">
    <property type="term" value="F:magnesium ion binding"/>
    <property type="evidence" value="ECO:0007669"/>
    <property type="project" value="UniProtKB-UniRule"/>
</dbReference>
<dbReference type="Proteomes" id="UP000234271">
    <property type="component" value="Chromosome"/>
</dbReference>
<dbReference type="RefSeq" id="WP_066246081.1">
    <property type="nucleotide sequence ID" value="NZ_CP012373.2"/>
</dbReference>
<reference evidence="10" key="1">
    <citation type="submission" date="2016-12" db="EMBL/GenBank/DDBJ databases">
        <title>Complete Genome Sequence of Beggiatoa leptomitiformis D-401.</title>
        <authorList>
            <person name="Fomenkov A."/>
            <person name="Vincze T."/>
            <person name="Grabovich M."/>
            <person name="Anton B.P."/>
            <person name="Dubinina G."/>
            <person name="Orlova M."/>
            <person name="Belousova E."/>
            <person name="Roberts R.J."/>
        </authorList>
    </citation>
    <scope>NUCLEOTIDE SEQUENCE [LARGE SCALE GENOMIC DNA]</scope>
    <source>
        <strain evidence="10">D-401</strain>
    </source>
</reference>
<dbReference type="FunFam" id="3.40.50.300:FF:000292">
    <property type="entry name" value="ATP-dependent dethiobiotin synthetase BioD"/>
    <property type="match status" value="1"/>
</dbReference>